<protein>
    <submittedName>
        <fullName evidence="6">TetR family transcriptional regulator</fullName>
    </submittedName>
</protein>
<evidence type="ECO:0000256" key="2">
    <source>
        <dbReference type="ARBA" id="ARBA00023125"/>
    </source>
</evidence>
<evidence type="ECO:0000313" key="6">
    <source>
        <dbReference type="EMBL" id="MFC1420207.1"/>
    </source>
</evidence>
<name>A0ABV6W2I7_9ACTN</name>
<dbReference type="Pfam" id="PF00440">
    <property type="entry name" value="TetR_N"/>
    <property type="match status" value="1"/>
</dbReference>
<feature type="domain" description="HTH tetR-type" evidence="5">
    <location>
        <begin position="6"/>
        <end position="66"/>
    </location>
</feature>
<dbReference type="Gene3D" id="1.10.357.10">
    <property type="entry name" value="Tetracycline Repressor, domain 2"/>
    <property type="match status" value="1"/>
</dbReference>
<dbReference type="PANTHER" id="PTHR30055:SF238">
    <property type="entry name" value="MYCOFACTOCIN BIOSYNTHESIS TRANSCRIPTIONAL REGULATOR MFTR-RELATED"/>
    <property type="match status" value="1"/>
</dbReference>
<evidence type="ECO:0000256" key="4">
    <source>
        <dbReference type="PROSITE-ProRule" id="PRU00335"/>
    </source>
</evidence>
<dbReference type="PANTHER" id="PTHR30055">
    <property type="entry name" value="HTH-TYPE TRANSCRIPTIONAL REGULATOR RUTR"/>
    <property type="match status" value="1"/>
</dbReference>
<sequence length="189" mass="20657">MGRWEPNARGRLAQAALELYLDRGFEQTTVAEIAKQAGLTERTFFRYYTDKREVLFWGAGELQRTLVEATAGAPATATLIGAVAAGLDAATATFEEHREASRRRQSIISANAELRERELIKLASLATAMAEALRQRGVADLAASLAAEAGIAVFKIAFERWIDPANQRPFSLLIRESLDELKTVASGGY</sequence>
<keyword evidence="7" id="KW-1185">Reference proteome</keyword>
<dbReference type="PROSITE" id="PS50977">
    <property type="entry name" value="HTH_TETR_2"/>
    <property type="match status" value="1"/>
</dbReference>
<proteinExistence type="predicted"/>
<feature type="DNA-binding region" description="H-T-H motif" evidence="4">
    <location>
        <begin position="29"/>
        <end position="48"/>
    </location>
</feature>
<dbReference type="PRINTS" id="PR00455">
    <property type="entry name" value="HTHTETR"/>
</dbReference>
<organism evidence="6 7">
    <name type="scientific">Streptacidiphilus cavernicola</name>
    <dbReference type="NCBI Taxonomy" id="3342716"/>
    <lineage>
        <taxon>Bacteria</taxon>
        <taxon>Bacillati</taxon>
        <taxon>Actinomycetota</taxon>
        <taxon>Actinomycetes</taxon>
        <taxon>Kitasatosporales</taxon>
        <taxon>Streptomycetaceae</taxon>
        <taxon>Streptacidiphilus</taxon>
    </lineage>
</organism>
<accession>A0ABV6W2I7</accession>
<evidence type="ECO:0000313" key="7">
    <source>
        <dbReference type="Proteomes" id="UP001592531"/>
    </source>
</evidence>
<dbReference type="InterPro" id="IPR050109">
    <property type="entry name" value="HTH-type_TetR-like_transc_reg"/>
</dbReference>
<evidence type="ECO:0000256" key="3">
    <source>
        <dbReference type="ARBA" id="ARBA00023163"/>
    </source>
</evidence>
<comment type="caution">
    <text evidence="6">The sequence shown here is derived from an EMBL/GenBank/DDBJ whole genome shotgun (WGS) entry which is preliminary data.</text>
</comment>
<keyword evidence="3" id="KW-0804">Transcription</keyword>
<dbReference type="RefSeq" id="WP_380540992.1">
    <property type="nucleotide sequence ID" value="NZ_JBHFAB010000024.1"/>
</dbReference>
<dbReference type="EMBL" id="JBHFAB010000024">
    <property type="protein sequence ID" value="MFC1420207.1"/>
    <property type="molecule type" value="Genomic_DNA"/>
</dbReference>
<reference evidence="6 7" key="1">
    <citation type="submission" date="2024-09" db="EMBL/GenBank/DDBJ databases">
        <authorList>
            <person name="Lee S.D."/>
        </authorList>
    </citation>
    <scope>NUCLEOTIDE SEQUENCE [LARGE SCALE GENOMIC DNA]</scope>
    <source>
        <strain evidence="6 7">N8-3</strain>
    </source>
</reference>
<gene>
    <name evidence="6" type="ORF">ACEZDE_26715</name>
</gene>
<dbReference type="InterPro" id="IPR009057">
    <property type="entry name" value="Homeodomain-like_sf"/>
</dbReference>
<keyword evidence="1" id="KW-0805">Transcription regulation</keyword>
<keyword evidence="2 4" id="KW-0238">DNA-binding</keyword>
<dbReference type="Proteomes" id="UP001592531">
    <property type="component" value="Unassembled WGS sequence"/>
</dbReference>
<evidence type="ECO:0000256" key="1">
    <source>
        <dbReference type="ARBA" id="ARBA00023015"/>
    </source>
</evidence>
<evidence type="ECO:0000259" key="5">
    <source>
        <dbReference type="PROSITE" id="PS50977"/>
    </source>
</evidence>
<dbReference type="SUPFAM" id="SSF46689">
    <property type="entry name" value="Homeodomain-like"/>
    <property type="match status" value="1"/>
</dbReference>
<dbReference type="InterPro" id="IPR001647">
    <property type="entry name" value="HTH_TetR"/>
</dbReference>